<dbReference type="AlphaFoldDB" id="A0A1G8LM24"/>
<evidence type="ECO:0000256" key="2">
    <source>
        <dbReference type="ARBA" id="ARBA00004613"/>
    </source>
</evidence>
<comment type="subcellular location">
    <subcellularLocation>
        <location evidence="2">Secreted</location>
    </subcellularLocation>
</comment>
<evidence type="ECO:0000256" key="8">
    <source>
        <dbReference type="ARBA" id="ARBA00038263"/>
    </source>
</evidence>
<dbReference type="GO" id="GO:0005576">
    <property type="term" value="C:extracellular region"/>
    <property type="evidence" value="ECO:0007669"/>
    <property type="project" value="UniProtKB-SubCell"/>
</dbReference>
<dbReference type="InterPro" id="IPR052052">
    <property type="entry name" value="Polysaccharide_Lyase_9"/>
</dbReference>
<keyword evidence="3" id="KW-0964">Secreted</keyword>
<dbReference type="PANTHER" id="PTHR40088:SF1">
    <property type="entry name" value="PECTATE LYASE PEL9"/>
    <property type="match status" value="1"/>
</dbReference>
<dbReference type="InterPro" id="IPR012334">
    <property type="entry name" value="Pectin_lyas_fold"/>
</dbReference>
<dbReference type="SMART" id="SM00710">
    <property type="entry name" value="PbH1"/>
    <property type="match status" value="6"/>
</dbReference>
<organism evidence="11 12">
    <name type="scientific">Paenibacillus typhae</name>
    <dbReference type="NCBI Taxonomy" id="1174501"/>
    <lineage>
        <taxon>Bacteria</taxon>
        <taxon>Bacillati</taxon>
        <taxon>Bacillota</taxon>
        <taxon>Bacilli</taxon>
        <taxon>Bacillales</taxon>
        <taxon>Paenibacillaceae</taxon>
        <taxon>Paenibacillus</taxon>
    </lineage>
</organism>
<feature type="signal peptide" evidence="10">
    <location>
        <begin position="1"/>
        <end position="33"/>
    </location>
</feature>
<evidence type="ECO:0000256" key="6">
    <source>
        <dbReference type="ARBA" id="ARBA00022837"/>
    </source>
</evidence>
<dbReference type="STRING" id="1174501.SAMN05216192_106174"/>
<dbReference type="Proteomes" id="UP000199050">
    <property type="component" value="Unassembled WGS sequence"/>
</dbReference>
<feature type="chain" id="PRO_5011597671" description="Right handed beta helix region" evidence="10">
    <location>
        <begin position="34"/>
        <end position="646"/>
    </location>
</feature>
<evidence type="ECO:0000256" key="3">
    <source>
        <dbReference type="ARBA" id="ARBA00022525"/>
    </source>
</evidence>
<dbReference type="GO" id="GO:0046872">
    <property type="term" value="F:metal ion binding"/>
    <property type="evidence" value="ECO:0007669"/>
    <property type="project" value="UniProtKB-KW"/>
</dbReference>
<comment type="similarity">
    <text evidence="8">Belongs to the polysaccharide lyase 9 family.</text>
</comment>
<dbReference type="Gene3D" id="2.160.20.10">
    <property type="entry name" value="Single-stranded right-handed beta-helix, Pectin lyase-like"/>
    <property type="match status" value="1"/>
</dbReference>
<evidence type="ECO:0000313" key="11">
    <source>
        <dbReference type="EMBL" id="SDI56517.1"/>
    </source>
</evidence>
<evidence type="ECO:0000256" key="7">
    <source>
        <dbReference type="ARBA" id="ARBA00023239"/>
    </source>
</evidence>
<evidence type="ECO:0000256" key="1">
    <source>
        <dbReference type="ARBA" id="ARBA00001913"/>
    </source>
</evidence>
<feature type="region of interest" description="Disordered" evidence="9">
    <location>
        <begin position="209"/>
        <end position="251"/>
    </location>
</feature>
<evidence type="ECO:0000256" key="5">
    <source>
        <dbReference type="ARBA" id="ARBA00022729"/>
    </source>
</evidence>
<reference evidence="12" key="1">
    <citation type="submission" date="2016-10" db="EMBL/GenBank/DDBJ databases">
        <authorList>
            <person name="Varghese N."/>
            <person name="Submissions S."/>
        </authorList>
    </citation>
    <scope>NUCLEOTIDE SEQUENCE [LARGE SCALE GENOMIC DNA]</scope>
    <source>
        <strain evidence="12">CGMCC 1.11012</strain>
    </source>
</reference>
<evidence type="ECO:0008006" key="13">
    <source>
        <dbReference type="Google" id="ProtNLM"/>
    </source>
</evidence>
<accession>A0A1G8LM24</accession>
<keyword evidence="12" id="KW-1185">Reference proteome</keyword>
<evidence type="ECO:0000256" key="9">
    <source>
        <dbReference type="SAM" id="MobiDB-lite"/>
    </source>
</evidence>
<keyword evidence="6" id="KW-0106">Calcium</keyword>
<dbReference type="InterPro" id="IPR006626">
    <property type="entry name" value="PbH1"/>
</dbReference>
<evidence type="ECO:0000313" key="12">
    <source>
        <dbReference type="Proteomes" id="UP000199050"/>
    </source>
</evidence>
<name>A0A1G8LM24_9BACL</name>
<sequence length="646" mass="67049">MKIKKRYSFTACIALSAVIAFGGLQWGIPSVHAANVFSDDFESGSAGNWTSTTGTWSVVKDGSSYVYYQSGSSEGRTSAGSGSWTDYSVKADVKIDNFNGTNRTYVCGRYKDGNNYYAASISNSNGGTLEIRKKFGGESTTLATKTGFSITTGTVYNIRLELAGDSISMYVNNVLQLNAHDNILSSGGVGLIAYKTAAKFDNVIVSDTTAAPTSTPTATTAPTSSPTAAPTPTATPSATATTAPTPAPTAVPTATPVSGALYVAANGAAGNAGTIGSPTTLQSALTRIAAGGTIYLRGGTYSFSSPVTIERDNSGTASARKTIVAYGSEKPVFDFSAQAFASSERGLQIFGHYWHVKGLEVKGAGDNGIFIGGNYNIIENIEAHHNRDSGLQISRYASSAASMSEWPSYNQIIGVYSHDNFDPDNGEDADGFAAKLTIGPGNVFDKCVAAWNTDDGWDLYTKTDTGPIGVVTIKNSIAYKNGQTSDGNSTSNSDGNGFKLGGESISVNHIVTNSVAFQNKKHGFTYNSNPGSIKMTNNTSWSNGGSNFAFDAGTHVFTNNLSFAGSSSDKTSGTDVSSTNVWWKNNASTNAKGLVASSADFVSLTPSVIRNADGSLSLGNFLKLASGSDLIGSGTPAGTNIGATIQ</sequence>
<dbReference type="InterPro" id="IPR011050">
    <property type="entry name" value="Pectin_lyase_fold/virulence"/>
</dbReference>
<proteinExistence type="inferred from homology"/>
<dbReference type="GO" id="GO:0016837">
    <property type="term" value="F:carbon-oxygen lyase activity, acting on polysaccharides"/>
    <property type="evidence" value="ECO:0007669"/>
    <property type="project" value="TreeGrafter"/>
</dbReference>
<evidence type="ECO:0000256" key="10">
    <source>
        <dbReference type="SAM" id="SignalP"/>
    </source>
</evidence>
<dbReference type="SUPFAM" id="SSF51126">
    <property type="entry name" value="Pectin lyase-like"/>
    <property type="match status" value="1"/>
</dbReference>
<protein>
    <recommendedName>
        <fullName evidence="13">Right handed beta helix region</fullName>
    </recommendedName>
</protein>
<dbReference type="PANTHER" id="PTHR40088">
    <property type="entry name" value="PECTATE LYASE (EUROFUNG)"/>
    <property type="match status" value="1"/>
</dbReference>
<keyword evidence="4" id="KW-0479">Metal-binding</keyword>
<keyword evidence="5 10" id="KW-0732">Signal</keyword>
<keyword evidence="7" id="KW-0456">Lyase</keyword>
<gene>
    <name evidence="11" type="ORF">SAMN05216192_106174</name>
</gene>
<comment type="cofactor">
    <cofactor evidence="1">
        <name>Ca(2+)</name>
        <dbReference type="ChEBI" id="CHEBI:29108"/>
    </cofactor>
</comment>
<dbReference type="Gene3D" id="2.60.120.560">
    <property type="entry name" value="Exo-inulinase, domain 1"/>
    <property type="match status" value="1"/>
</dbReference>
<dbReference type="EMBL" id="FNDX01000006">
    <property type="protein sequence ID" value="SDI56517.1"/>
    <property type="molecule type" value="Genomic_DNA"/>
</dbReference>
<evidence type="ECO:0000256" key="4">
    <source>
        <dbReference type="ARBA" id="ARBA00022723"/>
    </source>
</evidence>